<reference evidence="10 11" key="1">
    <citation type="submission" date="2018-04" db="EMBL/GenBank/DDBJ databases">
        <title>Sphingobacterium cortibacter sp. nov.</title>
        <authorList>
            <person name="Li Y."/>
        </authorList>
    </citation>
    <scope>NUCLEOTIDE SEQUENCE [LARGE SCALE GENOMIC DNA]</scope>
    <source>
        <strain evidence="10 11">2c-3</strain>
    </source>
</reference>
<dbReference type="EMBL" id="QDKG01000008">
    <property type="protein sequence ID" value="PVH23979.1"/>
    <property type="molecule type" value="Genomic_DNA"/>
</dbReference>
<keyword evidence="5" id="KW-0812">Transmembrane</keyword>
<dbReference type="InterPro" id="IPR003423">
    <property type="entry name" value="OMP_efflux"/>
</dbReference>
<organism evidence="10 11">
    <name type="scientific">Sphingobacterium corticibacter</name>
    <dbReference type="NCBI Taxonomy" id="2171749"/>
    <lineage>
        <taxon>Bacteria</taxon>
        <taxon>Pseudomonadati</taxon>
        <taxon>Bacteroidota</taxon>
        <taxon>Sphingobacteriia</taxon>
        <taxon>Sphingobacteriales</taxon>
        <taxon>Sphingobacteriaceae</taxon>
        <taxon>Sphingobacterium</taxon>
    </lineage>
</organism>
<dbReference type="SUPFAM" id="SSF56954">
    <property type="entry name" value="Outer membrane efflux proteins (OEP)"/>
    <property type="match status" value="1"/>
</dbReference>
<evidence type="ECO:0000313" key="11">
    <source>
        <dbReference type="Proteomes" id="UP000245627"/>
    </source>
</evidence>
<evidence type="ECO:0000256" key="1">
    <source>
        <dbReference type="ARBA" id="ARBA00004442"/>
    </source>
</evidence>
<dbReference type="InterPro" id="IPR051906">
    <property type="entry name" value="TolC-like"/>
</dbReference>
<evidence type="ECO:0000256" key="6">
    <source>
        <dbReference type="ARBA" id="ARBA00023136"/>
    </source>
</evidence>
<dbReference type="PANTHER" id="PTHR30026">
    <property type="entry name" value="OUTER MEMBRANE PROTEIN TOLC"/>
    <property type="match status" value="1"/>
</dbReference>
<evidence type="ECO:0000256" key="7">
    <source>
        <dbReference type="ARBA" id="ARBA00023237"/>
    </source>
</evidence>
<evidence type="ECO:0000256" key="4">
    <source>
        <dbReference type="ARBA" id="ARBA00022452"/>
    </source>
</evidence>
<accession>A0A2T8HEW2</accession>
<dbReference type="AlphaFoldDB" id="A0A2T8HEW2"/>
<dbReference type="GO" id="GO:0009279">
    <property type="term" value="C:cell outer membrane"/>
    <property type="evidence" value="ECO:0007669"/>
    <property type="project" value="UniProtKB-SubCell"/>
</dbReference>
<keyword evidence="9" id="KW-0732">Signal</keyword>
<dbReference type="RefSeq" id="WP_116777016.1">
    <property type="nucleotide sequence ID" value="NZ_QDKG01000008.1"/>
</dbReference>
<feature type="signal peptide" evidence="9">
    <location>
        <begin position="1"/>
        <end position="23"/>
    </location>
</feature>
<dbReference type="GO" id="GO:0015288">
    <property type="term" value="F:porin activity"/>
    <property type="evidence" value="ECO:0007669"/>
    <property type="project" value="TreeGrafter"/>
</dbReference>
<keyword evidence="8" id="KW-0175">Coiled coil</keyword>
<dbReference type="PANTHER" id="PTHR30026:SF20">
    <property type="entry name" value="OUTER MEMBRANE PROTEIN TOLC"/>
    <property type="match status" value="1"/>
</dbReference>
<dbReference type="Proteomes" id="UP000245627">
    <property type="component" value="Unassembled WGS sequence"/>
</dbReference>
<dbReference type="GO" id="GO:0015562">
    <property type="term" value="F:efflux transmembrane transporter activity"/>
    <property type="evidence" value="ECO:0007669"/>
    <property type="project" value="InterPro"/>
</dbReference>
<keyword evidence="7" id="KW-0998">Cell outer membrane</keyword>
<protein>
    <submittedName>
        <fullName evidence="10">TolC family protein</fullName>
    </submittedName>
</protein>
<dbReference type="GO" id="GO:1990281">
    <property type="term" value="C:efflux pump complex"/>
    <property type="evidence" value="ECO:0007669"/>
    <property type="project" value="TreeGrafter"/>
</dbReference>
<keyword evidence="11" id="KW-1185">Reference proteome</keyword>
<comment type="subcellular location">
    <subcellularLocation>
        <location evidence="1">Cell outer membrane</location>
    </subcellularLocation>
</comment>
<feature type="coiled-coil region" evidence="8">
    <location>
        <begin position="156"/>
        <end position="183"/>
    </location>
</feature>
<evidence type="ECO:0000256" key="9">
    <source>
        <dbReference type="SAM" id="SignalP"/>
    </source>
</evidence>
<name>A0A2T8HEW2_9SPHI</name>
<evidence type="ECO:0000256" key="3">
    <source>
        <dbReference type="ARBA" id="ARBA00022448"/>
    </source>
</evidence>
<evidence type="ECO:0000256" key="2">
    <source>
        <dbReference type="ARBA" id="ARBA00007613"/>
    </source>
</evidence>
<sequence>MIRAIKYFILSTCFSTASLLLHAQESKSDLPATPTLQELLDYALENRISIRKAHLGVEIGEKEIKSALSGYFPQITATGALNHFLQIPTNIIGGNLIQMGQRNTSNVGAQASQALLNPELMLASRSASVIRERYKQTVEEQKISAVVDVSKAYFDILTTEEQIKIIQEDIARIKRQFTDAQMQYEVGLVDKTDYKRAQISLNNSQAELKRTHEFRKYKYDFLKQLLALPLSYPIDLSFNKENLEAKVMMDTTEVLQEERRIEYRQLANMKREQELNTQFQKWQFLPTVSAAANYQINYFNSEFSELYRRGFPTSAIGLTLSVPVFTGFKRQHEIRKSQLLEKQLEWDMIDMKNMISAEYSEAITNYRAYMNEWKVSQENVTLSKEVYDIIKLQYDEGIKTYLDLMTSETDLRTSQLNYLNALYILLASKIDVERALGNIQIQ</sequence>
<comment type="similarity">
    <text evidence="2">Belongs to the outer membrane factor (OMF) (TC 1.B.17) family.</text>
</comment>
<keyword evidence="4" id="KW-1134">Transmembrane beta strand</keyword>
<dbReference type="OrthoDB" id="367883at2"/>
<evidence type="ECO:0000256" key="8">
    <source>
        <dbReference type="SAM" id="Coils"/>
    </source>
</evidence>
<keyword evidence="6" id="KW-0472">Membrane</keyword>
<comment type="caution">
    <text evidence="10">The sequence shown here is derived from an EMBL/GenBank/DDBJ whole genome shotgun (WGS) entry which is preliminary data.</text>
</comment>
<keyword evidence="3" id="KW-0813">Transport</keyword>
<proteinExistence type="inferred from homology"/>
<evidence type="ECO:0000313" key="10">
    <source>
        <dbReference type="EMBL" id="PVH23979.1"/>
    </source>
</evidence>
<feature type="chain" id="PRO_5015605912" evidence="9">
    <location>
        <begin position="24"/>
        <end position="442"/>
    </location>
</feature>
<evidence type="ECO:0000256" key="5">
    <source>
        <dbReference type="ARBA" id="ARBA00022692"/>
    </source>
</evidence>
<dbReference type="Pfam" id="PF02321">
    <property type="entry name" value="OEP"/>
    <property type="match status" value="2"/>
</dbReference>
<dbReference type="Gene3D" id="1.20.1600.10">
    <property type="entry name" value="Outer membrane efflux proteins (OEP)"/>
    <property type="match status" value="1"/>
</dbReference>
<gene>
    <name evidence="10" type="ORF">DC487_16150</name>
</gene>